<keyword evidence="2" id="KW-1185">Reference proteome</keyword>
<dbReference type="OrthoDB" id="1121298at2"/>
<name>A0A1G6NSN6_9BACT</name>
<dbReference type="Proteomes" id="UP000199452">
    <property type="component" value="Unassembled WGS sequence"/>
</dbReference>
<evidence type="ECO:0000313" key="1">
    <source>
        <dbReference type="EMBL" id="SDC70933.1"/>
    </source>
</evidence>
<dbReference type="Gene3D" id="3.30.70.1150">
    <property type="entry name" value="ACT-like. Chain A, domain 2"/>
    <property type="match status" value="1"/>
</dbReference>
<dbReference type="InterPro" id="IPR027271">
    <property type="entry name" value="Acetolactate_synth/TF_NikR_C"/>
</dbReference>
<evidence type="ECO:0008006" key="3">
    <source>
        <dbReference type="Google" id="ProtNLM"/>
    </source>
</evidence>
<dbReference type="SUPFAM" id="SSF55021">
    <property type="entry name" value="ACT-like"/>
    <property type="match status" value="1"/>
</dbReference>
<gene>
    <name evidence="1" type="ORF">SAMN05216323_104532</name>
</gene>
<dbReference type="AlphaFoldDB" id="A0A1G6NSN6"/>
<protein>
    <recommendedName>
        <fullName evidence="3">Iron-only hydrogenase system regulator</fullName>
    </recommendedName>
</protein>
<accession>A0A1G6NSN6</accession>
<sequence>MNRDEEVRILGVRITDRNKEAGDIQKVLTNYGCSIRTRLGLHEVSTEICSSKGLLILELIGDKTEQDKLEAALIGVAGVQVRKMVF</sequence>
<proteinExistence type="predicted"/>
<evidence type="ECO:0000313" key="2">
    <source>
        <dbReference type="Proteomes" id="UP000199452"/>
    </source>
</evidence>
<reference evidence="1 2" key="1">
    <citation type="submission" date="2016-09" db="EMBL/GenBank/DDBJ databases">
        <authorList>
            <person name="Capua I."/>
            <person name="De Benedictis P."/>
            <person name="Joannis T."/>
            <person name="Lombin L.H."/>
            <person name="Cattoli G."/>
        </authorList>
    </citation>
    <scope>NUCLEOTIDE SEQUENCE [LARGE SCALE GENOMIC DNA]</scope>
    <source>
        <strain evidence="1 2">A7P-90m</strain>
    </source>
</reference>
<dbReference type="STRING" id="1640674.SAMN05216323_104532"/>
<dbReference type="EMBL" id="FMYP01000045">
    <property type="protein sequence ID" value="SDC70933.1"/>
    <property type="molecule type" value="Genomic_DNA"/>
</dbReference>
<dbReference type="RefSeq" id="WP_092439263.1">
    <property type="nucleotide sequence ID" value="NZ_FMYP01000045.1"/>
</dbReference>
<dbReference type="InterPro" id="IPR045865">
    <property type="entry name" value="ACT-like_dom_sf"/>
</dbReference>
<organism evidence="1 2">
    <name type="scientific">Williamwhitmania taraxaci</name>
    <dbReference type="NCBI Taxonomy" id="1640674"/>
    <lineage>
        <taxon>Bacteria</taxon>
        <taxon>Pseudomonadati</taxon>
        <taxon>Bacteroidota</taxon>
        <taxon>Bacteroidia</taxon>
        <taxon>Bacteroidales</taxon>
        <taxon>Williamwhitmaniaceae</taxon>
        <taxon>Williamwhitmania</taxon>
    </lineage>
</organism>